<dbReference type="PANTHER" id="PTHR34983">
    <property type="entry name" value="ARABINOGALACTAN ENDO-BETA-1,4-GALACTANASE A"/>
    <property type="match status" value="1"/>
</dbReference>
<dbReference type="Pfam" id="PF07745">
    <property type="entry name" value="Glyco_hydro_53"/>
    <property type="match status" value="1"/>
</dbReference>
<evidence type="ECO:0000256" key="5">
    <source>
        <dbReference type="ARBA" id="ARBA00023295"/>
    </source>
</evidence>
<evidence type="ECO:0000256" key="2">
    <source>
        <dbReference type="ARBA" id="ARBA00010687"/>
    </source>
</evidence>
<gene>
    <name evidence="7" type="ORF">ARMOST_01831</name>
</gene>
<evidence type="ECO:0000313" key="7">
    <source>
        <dbReference type="EMBL" id="SJK98563.1"/>
    </source>
</evidence>
<evidence type="ECO:0000256" key="1">
    <source>
        <dbReference type="ARBA" id="ARBA00001695"/>
    </source>
</evidence>
<evidence type="ECO:0000256" key="6">
    <source>
        <dbReference type="RuleBase" id="RU361192"/>
    </source>
</evidence>
<dbReference type="SUPFAM" id="SSF51445">
    <property type="entry name" value="(Trans)glycosidases"/>
    <property type="match status" value="1"/>
</dbReference>
<keyword evidence="5 6" id="KW-0326">Glycosidase</keyword>
<dbReference type="OrthoDB" id="110914at2759"/>
<dbReference type="InterPro" id="IPR011683">
    <property type="entry name" value="Glyco_hydro_53"/>
</dbReference>
<dbReference type="GO" id="GO:0031218">
    <property type="term" value="F:arabinogalactan endo-1,4-beta-galactosidase activity"/>
    <property type="evidence" value="ECO:0007669"/>
    <property type="project" value="UniProtKB-EC"/>
</dbReference>
<comment type="similarity">
    <text evidence="2 6">Belongs to the glycosyl hydrolase 53 family.</text>
</comment>
<comment type="catalytic activity">
    <reaction evidence="1 6">
        <text>The enzyme specifically hydrolyzes (1-&gt;4)-beta-D-galactosidic linkages in type I arabinogalactans.</text>
        <dbReference type="EC" id="3.2.1.89"/>
    </reaction>
</comment>
<sequence length="369" mass="40239">MTVPFASAQSLGYITPERSTFLTQKMLSYTLFLLLVLLTGVHSLSYIGADFSSLVNLEKSGTSYSDGGSTEALETILTSHGANIARIRIWTSESDDEYSLDYGLALAKRAVKAGMALMIDLHYSDTWADPSKQGIPSAWEEDLDSLNTSIYTYTLDLVNAFIEQGTPIDYIQIGNEINGGILWPTGEISVNGYEPLSELLNSAVSAVREASSTTKTVIHLANGWDEDSVLYFYKNIFYQGALELEDVDVMAFSFYPFYDDGATLSALKSSLNTVVSTYAKDIMIVETDWPYECSSVILTESISVSASGQETWMSDIQTVLEDLSDDHGIGLFYWEPGWIGNAALGSSCEDNLLVDGSGAARDSMSVFGS</sequence>
<dbReference type="EC" id="3.2.1.89" evidence="3 6"/>
<dbReference type="Proteomes" id="UP000219338">
    <property type="component" value="Unassembled WGS sequence"/>
</dbReference>
<protein>
    <recommendedName>
        <fullName evidence="3 6">Arabinogalactan endo-beta-1,4-galactanase</fullName>
        <ecNumber evidence="3 6">3.2.1.89</ecNumber>
    </recommendedName>
</protein>
<evidence type="ECO:0000256" key="3">
    <source>
        <dbReference type="ARBA" id="ARBA00012556"/>
    </source>
</evidence>
<name>A0A284QQ57_ARMOS</name>
<dbReference type="EMBL" id="FUEG01000001">
    <property type="protein sequence ID" value="SJK98563.1"/>
    <property type="molecule type" value="Genomic_DNA"/>
</dbReference>
<proteinExistence type="inferred from homology"/>
<dbReference type="AlphaFoldDB" id="A0A284QQ57"/>
<accession>A0A284QQ57</accession>
<dbReference type="STRING" id="47428.A0A284QQ57"/>
<dbReference type="OMA" id="SVNWANW"/>
<dbReference type="GO" id="GO:0015926">
    <property type="term" value="F:glucosidase activity"/>
    <property type="evidence" value="ECO:0007669"/>
    <property type="project" value="InterPro"/>
</dbReference>
<dbReference type="Gene3D" id="3.20.20.80">
    <property type="entry name" value="Glycosidases"/>
    <property type="match status" value="1"/>
</dbReference>
<dbReference type="InterPro" id="IPR017853">
    <property type="entry name" value="GH"/>
</dbReference>
<keyword evidence="4 6" id="KW-0378">Hydrolase</keyword>
<organism evidence="7 8">
    <name type="scientific">Armillaria ostoyae</name>
    <name type="common">Armillaria root rot fungus</name>
    <dbReference type="NCBI Taxonomy" id="47428"/>
    <lineage>
        <taxon>Eukaryota</taxon>
        <taxon>Fungi</taxon>
        <taxon>Dikarya</taxon>
        <taxon>Basidiomycota</taxon>
        <taxon>Agaricomycotina</taxon>
        <taxon>Agaricomycetes</taxon>
        <taxon>Agaricomycetidae</taxon>
        <taxon>Agaricales</taxon>
        <taxon>Marasmiineae</taxon>
        <taxon>Physalacriaceae</taxon>
        <taxon>Armillaria</taxon>
    </lineage>
</organism>
<dbReference type="PANTHER" id="PTHR34983:SF1">
    <property type="entry name" value="ARABINOGALACTAN ENDO-BETA-1,4-GALACTANASE A"/>
    <property type="match status" value="1"/>
</dbReference>
<reference evidence="8" key="1">
    <citation type="journal article" date="2017" name="Nat. Ecol. Evol.">
        <title>Genome expansion and lineage-specific genetic innovations in the forest pathogenic fungi Armillaria.</title>
        <authorList>
            <person name="Sipos G."/>
            <person name="Prasanna A.N."/>
            <person name="Walter M.C."/>
            <person name="O'Connor E."/>
            <person name="Balint B."/>
            <person name="Krizsan K."/>
            <person name="Kiss B."/>
            <person name="Hess J."/>
            <person name="Varga T."/>
            <person name="Slot J."/>
            <person name="Riley R."/>
            <person name="Boka B."/>
            <person name="Rigling D."/>
            <person name="Barry K."/>
            <person name="Lee J."/>
            <person name="Mihaltcheva S."/>
            <person name="LaButti K."/>
            <person name="Lipzen A."/>
            <person name="Waldron R."/>
            <person name="Moloney N.M."/>
            <person name="Sperisen C."/>
            <person name="Kredics L."/>
            <person name="Vagvoelgyi C."/>
            <person name="Patrignani A."/>
            <person name="Fitzpatrick D."/>
            <person name="Nagy I."/>
            <person name="Doyle S."/>
            <person name="Anderson J.B."/>
            <person name="Grigoriev I.V."/>
            <person name="Gueldener U."/>
            <person name="Muensterkoetter M."/>
            <person name="Nagy L.G."/>
        </authorList>
    </citation>
    <scope>NUCLEOTIDE SEQUENCE [LARGE SCALE GENOMIC DNA]</scope>
    <source>
        <strain evidence="8">C18/9</strain>
    </source>
</reference>
<dbReference type="GO" id="GO:0045490">
    <property type="term" value="P:pectin catabolic process"/>
    <property type="evidence" value="ECO:0007669"/>
    <property type="project" value="TreeGrafter"/>
</dbReference>
<evidence type="ECO:0000313" key="8">
    <source>
        <dbReference type="Proteomes" id="UP000219338"/>
    </source>
</evidence>
<keyword evidence="8" id="KW-1185">Reference proteome</keyword>
<evidence type="ECO:0000256" key="4">
    <source>
        <dbReference type="ARBA" id="ARBA00022801"/>
    </source>
</evidence>